<sequence length="265" mass="27860">MGEGPDVLVDRMGHVMIVTINRPEVRNCVNLAVHLGIGEALEEAERDPHIRALILTGAGDKAFCAGADLKALARGEPIIPHDPAKAAWGFAGYVRHHISKPTIAAVIGSAFGGGTELTLASDLAIAADTAQFGLPEVKRGIIAAAGGAFRMVQQLPRKIGMELLLTGNAISADRALVLGLVNAVVPARAVMDEALRLADCVAANAPLAVQATKRTAQGIHDGRIDSEQASWEASRREAALVWLSEDAKEGPVAFAEKRAPVWQGR</sequence>
<evidence type="ECO:0000256" key="2">
    <source>
        <dbReference type="ARBA" id="ARBA00023098"/>
    </source>
</evidence>
<evidence type="ECO:0000256" key="3">
    <source>
        <dbReference type="ARBA" id="ARBA00023239"/>
    </source>
</evidence>
<dbReference type="CDD" id="cd06558">
    <property type="entry name" value="crotonase-like"/>
    <property type="match status" value="1"/>
</dbReference>
<gene>
    <name evidence="4" type="ORF">COO09_15965</name>
</gene>
<dbReference type="PANTHER" id="PTHR11941:SF169">
    <property type="entry name" value="(7AS)-7A-METHYL-1,5-DIOXO-2,3,5,6,7,7A-HEXAHYDRO-1H-INDENE-CARBOXYL-COA HYDROLASE"/>
    <property type="match status" value="1"/>
</dbReference>
<dbReference type="KEGG" id="rdi:CMV14_10115"/>
<protein>
    <submittedName>
        <fullName evidence="4">Enoyl-CoA hydratase</fullName>
    </submittedName>
</protein>
<reference evidence="4 5" key="1">
    <citation type="submission" date="2017-09" db="EMBL/GenBank/DDBJ databases">
        <title>The Catabolism of 3,6-Dichlorosalicylic acid is Initiated by the Cytochrome P450 Monooxygenase DsmABC in Rhizorhabdus dicambivorans Ndbn-20.</title>
        <authorList>
            <person name="Na L."/>
        </authorList>
    </citation>
    <scope>NUCLEOTIDE SEQUENCE [LARGE SCALE GENOMIC DNA]</scope>
    <source>
        <strain evidence="4 5">Ndbn-20m</strain>
    </source>
</reference>
<dbReference type="OrthoDB" id="9775794at2"/>
<comment type="caution">
    <text evidence="4">The sequence shown here is derived from an EMBL/GenBank/DDBJ whole genome shotgun (WGS) entry which is preliminary data.</text>
</comment>
<dbReference type="Pfam" id="PF00378">
    <property type="entry name" value="ECH_1"/>
    <property type="match status" value="1"/>
</dbReference>
<dbReference type="AlphaFoldDB" id="A0A2A4FSG8"/>
<keyword evidence="2" id="KW-0443">Lipid metabolism</keyword>
<dbReference type="InterPro" id="IPR001753">
    <property type="entry name" value="Enoyl-CoA_hydra/iso"/>
</dbReference>
<proteinExistence type="inferred from homology"/>
<dbReference type="GO" id="GO:0006635">
    <property type="term" value="P:fatty acid beta-oxidation"/>
    <property type="evidence" value="ECO:0007669"/>
    <property type="project" value="TreeGrafter"/>
</dbReference>
<evidence type="ECO:0000313" key="5">
    <source>
        <dbReference type="Proteomes" id="UP000218934"/>
    </source>
</evidence>
<dbReference type="EMBL" id="NWUF01000016">
    <property type="protein sequence ID" value="PCE41363.1"/>
    <property type="molecule type" value="Genomic_DNA"/>
</dbReference>
<dbReference type="Gene3D" id="3.90.226.10">
    <property type="entry name" value="2-enoyl-CoA Hydratase, Chain A, domain 1"/>
    <property type="match status" value="1"/>
</dbReference>
<dbReference type="GO" id="GO:0016829">
    <property type="term" value="F:lyase activity"/>
    <property type="evidence" value="ECO:0007669"/>
    <property type="project" value="UniProtKB-KW"/>
</dbReference>
<dbReference type="Gene3D" id="1.10.12.10">
    <property type="entry name" value="Lyase 2-enoyl-coa Hydratase, Chain A, domain 2"/>
    <property type="match status" value="1"/>
</dbReference>
<comment type="similarity">
    <text evidence="1">Belongs to the enoyl-CoA hydratase/isomerase family.</text>
</comment>
<organism evidence="4 5">
    <name type="scientific">Rhizorhabdus dicambivorans</name>
    <dbReference type="NCBI Taxonomy" id="1850238"/>
    <lineage>
        <taxon>Bacteria</taxon>
        <taxon>Pseudomonadati</taxon>
        <taxon>Pseudomonadota</taxon>
        <taxon>Alphaproteobacteria</taxon>
        <taxon>Sphingomonadales</taxon>
        <taxon>Sphingomonadaceae</taxon>
        <taxon>Rhizorhabdus</taxon>
    </lineage>
</organism>
<accession>A0A2A4FSG8</accession>
<dbReference type="InterPro" id="IPR029045">
    <property type="entry name" value="ClpP/crotonase-like_dom_sf"/>
</dbReference>
<dbReference type="InterPro" id="IPR014748">
    <property type="entry name" value="Enoyl-CoA_hydra_C"/>
</dbReference>
<keyword evidence="3" id="KW-0456">Lyase</keyword>
<dbReference type="PANTHER" id="PTHR11941">
    <property type="entry name" value="ENOYL-COA HYDRATASE-RELATED"/>
    <property type="match status" value="1"/>
</dbReference>
<keyword evidence="5" id="KW-1185">Reference proteome</keyword>
<dbReference type="SUPFAM" id="SSF52096">
    <property type="entry name" value="ClpP/crotonase"/>
    <property type="match status" value="1"/>
</dbReference>
<name>A0A2A4FSG8_9SPHN</name>
<evidence type="ECO:0000313" key="4">
    <source>
        <dbReference type="EMBL" id="PCE41363.1"/>
    </source>
</evidence>
<dbReference type="Proteomes" id="UP000218934">
    <property type="component" value="Unassembled WGS sequence"/>
</dbReference>
<evidence type="ECO:0000256" key="1">
    <source>
        <dbReference type="ARBA" id="ARBA00005254"/>
    </source>
</evidence>